<dbReference type="InterPro" id="IPR009100">
    <property type="entry name" value="AcylCoA_DH/oxidase_NM_dom_sf"/>
</dbReference>
<gene>
    <name evidence="1" type="ORF">AVDCRST_MAG50-1410</name>
</gene>
<name>A0A6J4HWT5_9ACTN</name>
<dbReference type="InterPro" id="IPR037069">
    <property type="entry name" value="AcylCoA_DH/ox_N_sf"/>
</dbReference>
<proteinExistence type="predicted"/>
<evidence type="ECO:0000313" key="1">
    <source>
        <dbReference type="EMBL" id="CAA9235442.1"/>
    </source>
</evidence>
<dbReference type="GO" id="GO:0050660">
    <property type="term" value="F:flavin adenine dinucleotide binding"/>
    <property type="evidence" value="ECO:0007669"/>
    <property type="project" value="InterPro"/>
</dbReference>
<dbReference type="Gene3D" id="1.10.540.10">
    <property type="entry name" value="Acyl-CoA dehydrogenase/oxidase, N-terminal domain"/>
    <property type="match status" value="1"/>
</dbReference>
<dbReference type="SUPFAM" id="SSF56645">
    <property type="entry name" value="Acyl-CoA dehydrogenase NM domain-like"/>
    <property type="match status" value="1"/>
</dbReference>
<dbReference type="AlphaFoldDB" id="A0A6J4HWT5"/>
<organism evidence="1">
    <name type="scientific">uncultured Acidimicrobiales bacterium</name>
    <dbReference type="NCBI Taxonomy" id="310071"/>
    <lineage>
        <taxon>Bacteria</taxon>
        <taxon>Bacillati</taxon>
        <taxon>Actinomycetota</taxon>
        <taxon>Acidimicrobiia</taxon>
        <taxon>Acidimicrobiales</taxon>
        <taxon>environmental samples</taxon>
    </lineage>
</organism>
<feature type="non-terminal residue" evidence="1">
    <location>
        <position position="90"/>
    </location>
</feature>
<protein>
    <recommendedName>
        <fullName evidence="2">Acyl-CoA dehydrogenase/oxidase N-terminal domain-containing protein</fullName>
    </recommendedName>
</protein>
<dbReference type="EMBL" id="CADCTF010000068">
    <property type="protein sequence ID" value="CAA9235442.1"/>
    <property type="molecule type" value="Genomic_DNA"/>
</dbReference>
<sequence length="90" mass="9674">MRSTVVEVAGAVGEIASAWASDRLARQSRRRLDRQDFDLLRDAGILTLPAPTDVGGLWEGPQSVRPICEVYRSLASADPSVALVSSMHPA</sequence>
<dbReference type="GO" id="GO:0016627">
    <property type="term" value="F:oxidoreductase activity, acting on the CH-CH group of donors"/>
    <property type="evidence" value="ECO:0007669"/>
    <property type="project" value="InterPro"/>
</dbReference>
<evidence type="ECO:0008006" key="2">
    <source>
        <dbReference type="Google" id="ProtNLM"/>
    </source>
</evidence>
<reference evidence="1" key="1">
    <citation type="submission" date="2020-02" db="EMBL/GenBank/DDBJ databases">
        <authorList>
            <person name="Meier V. D."/>
        </authorList>
    </citation>
    <scope>NUCLEOTIDE SEQUENCE</scope>
    <source>
        <strain evidence="1">AVDCRST_MAG50</strain>
    </source>
</reference>
<accession>A0A6J4HWT5</accession>